<evidence type="ECO:0000313" key="2">
    <source>
        <dbReference type="Proteomes" id="UP000451565"/>
    </source>
</evidence>
<protein>
    <recommendedName>
        <fullName evidence="3">GpW protein</fullName>
    </recommendedName>
</protein>
<evidence type="ECO:0008006" key="3">
    <source>
        <dbReference type="Google" id="ProtNLM"/>
    </source>
</evidence>
<organism evidence="1 2">
    <name type="scientific">Glaciimonas soli</name>
    <dbReference type="NCBI Taxonomy" id="2590999"/>
    <lineage>
        <taxon>Bacteria</taxon>
        <taxon>Pseudomonadati</taxon>
        <taxon>Pseudomonadota</taxon>
        <taxon>Betaproteobacteria</taxon>
        <taxon>Burkholderiales</taxon>
        <taxon>Oxalobacteraceae</taxon>
        <taxon>Glaciimonas</taxon>
    </lineage>
</organism>
<accession>A0A843YXD7</accession>
<keyword evidence="2" id="KW-1185">Reference proteome</keyword>
<comment type="caution">
    <text evidence="1">The sequence shown here is derived from an EMBL/GenBank/DDBJ whole genome shotgun (WGS) entry which is preliminary data.</text>
</comment>
<dbReference type="AlphaFoldDB" id="A0A843YXD7"/>
<dbReference type="Proteomes" id="UP000451565">
    <property type="component" value="Unassembled WGS sequence"/>
</dbReference>
<proteinExistence type="predicted"/>
<dbReference type="EMBL" id="WINI01000009">
    <property type="protein sequence ID" value="MQR02334.1"/>
    <property type="molecule type" value="Genomic_DNA"/>
</dbReference>
<dbReference type="RefSeq" id="WP_153235963.1">
    <property type="nucleotide sequence ID" value="NZ_WINI01000009.1"/>
</dbReference>
<reference evidence="1 2" key="1">
    <citation type="submission" date="2019-10" db="EMBL/GenBank/DDBJ databases">
        <title>Glaciimonas soli sp. nov., a psychrophilic bacterium isolated from the forest soil of a high elevation mountain in Taiwan.</title>
        <authorList>
            <person name="Wang L.-T."/>
            <person name="Shieh W.Y."/>
        </authorList>
    </citation>
    <scope>NUCLEOTIDE SEQUENCE [LARGE SCALE GENOMIC DNA]</scope>
    <source>
        <strain evidence="1 2">GS1</strain>
    </source>
</reference>
<dbReference type="NCBIfam" id="NF047331">
    <property type="entry name" value="phage_HTJ"/>
    <property type="match status" value="1"/>
</dbReference>
<dbReference type="OrthoDB" id="5574012at2"/>
<name>A0A843YXD7_9BURK</name>
<gene>
    <name evidence="1" type="ORF">GEV47_16780</name>
</gene>
<sequence>MAVTQSDIDSLNAAIASGTRQVTLGGQSVTYQTTESLIKARDNLKQELVNQQAVAGGAVRSKRSMLYYVGRGYD</sequence>
<evidence type="ECO:0000313" key="1">
    <source>
        <dbReference type="EMBL" id="MQR02334.1"/>
    </source>
</evidence>